<organism evidence="1 2">
    <name type="scientific">Vibrio ulleungensis</name>
    <dbReference type="NCBI Taxonomy" id="2807619"/>
    <lineage>
        <taxon>Bacteria</taxon>
        <taxon>Pseudomonadati</taxon>
        <taxon>Pseudomonadota</taxon>
        <taxon>Gammaproteobacteria</taxon>
        <taxon>Vibrionales</taxon>
        <taxon>Vibrionaceae</taxon>
        <taxon>Vibrio</taxon>
    </lineage>
</organism>
<evidence type="ECO:0000313" key="2">
    <source>
        <dbReference type="Proteomes" id="UP000809621"/>
    </source>
</evidence>
<dbReference type="Proteomes" id="UP000809621">
    <property type="component" value="Unassembled WGS sequence"/>
</dbReference>
<gene>
    <name evidence="1" type="ORF">JQC93_10185</name>
</gene>
<accession>A0ABS2HGU6</accession>
<evidence type="ECO:0000313" key="1">
    <source>
        <dbReference type="EMBL" id="MBM7036768.1"/>
    </source>
</evidence>
<dbReference type="SUPFAM" id="SSF47413">
    <property type="entry name" value="lambda repressor-like DNA-binding domains"/>
    <property type="match status" value="1"/>
</dbReference>
<proteinExistence type="predicted"/>
<reference evidence="1 2" key="1">
    <citation type="submission" date="2021-02" db="EMBL/GenBank/DDBJ databases">
        <authorList>
            <person name="Park J.-S."/>
        </authorList>
    </citation>
    <scope>NUCLEOTIDE SEQUENCE [LARGE SCALE GENOMIC DNA]</scope>
    <source>
        <strain evidence="1 2">188UL20-2</strain>
    </source>
</reference>
<dbReference type="RefSeq" id="WP_205158324.1">
    <property type="nucleotide sequence ID" value="NZ_JAFEUM010000003.1"/>
</dbReference>
<dbReference type="EMBL" id="JAFEUM010000003">
    <property type="protein sequence ID" value="MBM7036768.1"/>
    <property type="molecule type" value="Genomic_DNA"/>
</dbReference>
<name>A0ABS2HGU6_9VIBR</name>
<dbReference type="InterPro" id="IPR010982">
    <property type="entry name" value="Lambda_DNA-bd_dom_sf"/>
</dbReference>
<comment type="caution">
    <text evidence="1">The sequence shown here is derived from an EMBL/GenBank/DDBJ whole genome shotgun (WGS) entry which is preliminary data.</text>
</comment>
<sequence>MQFTEQDRQALYNIWMSQKAKMRITQMEMAKKMQVSPVEFTNALRGSQPLSLGFINNLCGQLHVDPASILPSMKQRPEQANSSRIVTTKIGIDGEIQNAYIEGNQVIIEYRLPTEH</sequence>
<keyword evidence="2" id="KW-1185">Reference proteome</keyword>
<protein>
    <submittedName>
        <fullName evidence="1">XRE family transcriptional regulator</fullName>
    </submittedName>
</protein>
<dbReference type="Gene3D" id="1.10.260.40">
    <property type="entry name" value="lambda repressor-like DNA-binding domains"/>
    <property type="match status" value="1"/>
</dbReference>